<feature type="domain" description="PRELI/MSF1" evidence="2">
    <location>
        <begin position="22"/>
        <end position="197"/>
    </location>
</feature>
<proteinExistence type="predicted"/>
<evidence type="ECO:0000313" key="4">
    <source>
        <dbReference type="Proteomes" id="UP000007151"/>
    </source>
</evidence>
<name>A0A212FHE9_DANPL</name>
<dbReference type="Proteomes" id="UP000007151">
    <property type="component" value="Unassembled WGS sequence"/>
</dbReference>
<dbReference type="Pfam" id="PF04707">
    <property type="entry name" value="PRELI"/>
    <property type="match status" value="1"/>
</dbReference>
<dbReference type="PROSITE" id="PS50904">
    <property type="entry name" value="PRELI_MSF1"/>
    <property type="match status" value="1"/>
</dbReference>
<accession>A0A212FHE9</accession>
<comment type="caution">
    <text evidence="3">The sequence shown here is derived from an EMBL/GenBank/DDBJ whole genome shotgun (WGS) entry which is preliminary data.</text>
</comment>
<dbReference type="GO" id="GO:0005758">
    <property type="term" value="C:mitochondrial intermembrane space"/>
    <property type="evidence" value="ECO:0007669"/>
    <property type="project" value="InterPro"/>
</dbReference>
<dbReference type="eggNOG" id="KOG1471">
    <property type="taxonomic scope" value="Eukaryota"/>
</dbReference>
<dbReference type="EMBL" id="AGBW02008504">
    <property type="protein sequence ID" value="OWR53158.1"/>
    <property type="molecule type" value="Genomic_DNA"/>
</dbReference>
<protein>
    <submittedName>
        <fullName evidence="3">Real-time</fullName>
    </submittedName>
</protein>
<gene>
    <name evidence="3" type="ORF">KGM_207495</name>
</gene>
<dbReference type="PANTHER" id="PTHR11158">
    <property type="entry name" value="MSF1/PX19 RELATED"/>
    <property type="match status" value="1"/>
</dbReference>
<organism evidence="3 4">
    <name type="scientific">Danaus plexippus plexippus</name>
    <dbReference type="NCBI Taxonomy" id="278856"/>
    <lineage>
        <taxon>Eukaryota</taxon>
        <taxon>Metazoa</taxon>
        <taxon>Ecdysozoa</taxon>
        <taxon>Arthropoda</taxon>
        <taxon>Hexapoda</taxon>
        <taxon>Insecta</taxon>
        <taxon>Pterygota</taxon>
        <taxon>Neoptera</taxon>
        <taxon>Endopterygota</taxon>
        <taxon>Lepidoptera</taxon>
        <taxon>Glossata</taxon>
        <taxon>Ditrysia</taxon>
        <taxon>Papilionoidea</taxon>
        <taxon>Nymphalidae</taxon>
        <taxon>Danainae</taxon>
        <taxon>Danaini</taxon>
        <taxon>Danaina</taxon>
        <taxon>Danaus</taxon>
        <taxon>Danaus</taxon>
    </lineage>
</organism>
<feature type="compositionally biased region" description="Polar residues" evidence="1">
    <location>
        <begin position="239"/>
        <end position="254"/>
    </location>
</feature>
<feature type="compositionally biased region" description="Polar residues" evidence="1">
    <location>
        <begin position="290"/>
        <end position="306"/>
    </location>
</feature>
<dbReference type="InParanoid" id="A0A212FHE9"/>
<dbReference type="KEGG" id="dpl:KGM_207495"/>
<keyword evidence="4" id="KW-1185">Reference proteome</keyword>
<evidence type="ECO:0000313" key="3">
    <source>
        <dbReference type="EMBL" id="OWR53158.1"/>
    </source>
</evidence>
<dbReference type="AlphaFoldDB" id="A0A212FHE9"/>
<reference evidence="3 4" key="1">
    <citation type="journal article" date="2011" name="Cell">
        <title>The monarch butterfly genome yields insights into long-distance migration.</title>
        <authorList>
            <person name="Zhan S."/>
            <person name="Merlin C."/>
            <person name="Boore J.L."/>
            <person name="Reppert S.M."/>
        </authorList>
    </citation>
    <scope>NUCLEOTIDE SEQUENCE [LARGE SCALE GENOMIC DNA]</scope>
    <source>
        <strain evidence="3">F-2</strain>
    </source>
</reference>
<dbReference type="STRING" id="278856.A0A212FHE9"/>
<feature type="compositionally biased region" description="Basic and acidic residues" evidence="1">
    <location>
        <begin position="310"/>
        <end position="326"/>
    </location>
</feature>
<evidence type="ECO:0000256" key="1">
    <source>
        <dbReference type="SAM" id="MobiDB-lite"/>
    </source>
</evidence>
<dbReference type="InterPro" id="IPR006797">
    <property type="entry name" value="PRELI/MSF1_dom"/>
</dbReference>
<evidence type="ECO:0000259" key="2">
    <source>
        <dbReference type="PROSITE" id="PS50904"/>
    </source>
</evidence>
<feature type="region of interest" description="Disordered" evidence="1">
    <location>
        <begin position="200"/>
        <end position="332"/>
    </location>
</feature>
<sequence>MEVLVKKAQSMQRALLNRFHIRRSTDEVALPNELTFTEEILEHAYERRFPNCPQIPVVIDCVITEDSWSADDSQRQTTRRCQLNVDAPYLLKKMIGVDYIYFIQKNHLDLKSRVLEIEATNETFASRVSVVENCRYFVHPENSEWTCFEQRALLDVKNFFGLENTVEKIAMKQYAANIAKGKELIEIFMQGVHEDGVKDLKPWSASDPRNNRELRRVVSRGTEPLSPLPAADAKRHSLPGTSQSGIWNNPTMRKSSPKMFRNRSKSVISLKEQKNNMSKQFDKTEVVGSLNPSSRQKLDSGQSTTKVAHRKSEIKVKDDKKDDDRRKRVAISSPDLTRRHSIDVSSVKDYNLVKSCTCDPQAAQLNVADMFSRRSVRISGARVVGESSSHAS</sequence>
<dbReference type="InterPro" id="IPR037365">
    <property type="entry name" value="Slowmo/Ups"/>
</dbReference>